<dbReference type="Pfam" id="PF04446">
    <property type="entry name" value="Thg1"/>
    <property type="match status" value="1"/>
</dbReference>
<evidence type="ECO:0000256" key="15">
    <source>
        <dbReference type="PIRSR" id="PIRSR028980-1"/>
    </source>
</evidence>
<sequence>MANSKFAYVRSFELPDPLLPSTYIVCRLDGRSFHKFTDVHGFLKPNDERGLGLMDRAAEGVMTELRDVVLAFGESDEFSFLLKKHTTLYNRRESKILSSILSILTAHYVFHWPDFFPETKLQYPPSFDARIVLYPGEQEVRDYFAWRQADTHINNLYNTTFWALVQQGDLTPTAAHAELSGTVSAQKHEILHGRFGVNYNNLPERYRKGSVLVRKPVNKRPRSRQPPPWDGTSGEVEVLHVDVIADEFWEQRPWLLR</sequence>
<evidence type="ECO:0000256" key="7">
    <source>
        <dbReference type="ARBA" id="ARBA00022695"/>
    </source>
</evidence>
<dbReference type="InterPro" id="IPR025845">
    <property type="entry name" value="Thg1_C_dom"/>
</dbReference>
<evidence type="ECO:0000259" key="18">
    <source>
        <dbReference type="Pfam" id="PF14413"/>
    </source>
</evidence>
<comment type="similarity">
    <text evidence="2 14">Belongs to the tRNA(His) guanylyltransferase family.</text>
</comment>
<keyword evidence="9 14" id="KW-0547">Nucleotide-binding</keyword>
<dbReference type="Gene3D" id="3.30.70.3000">
    <property type="match status" value="1"/>
</dbReference>
<organism evidence="19 20">
    <name type="scientific">Dacryopinax primogenitus (strain DJM 731)</name>
    <name type="common">Brown rot fungus</name>
    <dbReference type="NCBI Taxonomy" id="1858805"/>
    <lineage>
        <taxon>Eukaryota</taxon>
        <taxon>Fungi</taxon>
        <taxon>Dikarya</taxon>
        <taxon>Basidiomycota</taxon>
        <taxon>Agaricomycotina</taxon>
        <taxon>Dacrymycetes</taxon>
        <taxon>Dacrymycetales</taxon>
        <taxon>Dacrymycetaceae</taxon>
        <taxon>Dacryopinax</taxon>
    </lineage>
</organism>
<evidence type="ECO:0000256" key="12">
    <source>
        <dbReference type="ARBA" id="ARBA00032480"/>
    </source>
</evidence>
<keyword evidence="5 14" id="KW-0808">Transferase</keyword>
<dbReference type="GeneID" id="63690207"/>
<dbReference type="GO" id="GO:0006400">
    <property type="term" value="P:tRNA modification"/>
    <property type="evidence" value="ECO:0007669"/>
    <property type="project" value="UniProtKB-UniRule"/>
</dbReference>
<dbReference type="Pfam" id="PF14413">
    <property type="entry name" value="Thg1C"/>
    <property type="match status" value="1"/>
</dbReference>
<keyword evidence="7 14" id="KW-0548">Nucleotidyltransferase</keyword>
<name>M5FY23_DACPD</name>
<reference evidence="19 20" key="1">
    <citation type="journal article" date="2012" name="Science">
        <title>The Paleozoic origin of enzymatic lignin decomposition reconstructed from 31 fungal genomes.</title>
        <authorList>
            <person name="Floudas D."/>
            <person name="Binder M."/>
            <person name="Riley R."/>
            <person name="Barry K."/>
            <person name="Blanchette R.A."/>
            <person name="Henrissat B."/>
            <person name="Martinez A.T."/>
            <person name="Otillar R."/>
            <person name="Spatafora J.W."/>
            <person name="Yadav J.S."/>
            <person name="Aerts A."/>
            <person name="Benoit I."/>
            <person name="Boyd A."/>
            <person name="Carlson A."/>
            <person name="Copeland A."/>
            <person name="Coutinho P.M."/>
            <person name="de Vries R.P."/>
            <person name="Ferreira P."/>
            <person name="Findley K."/>
            <person name="Foster B."/>
            <person name="Gaskell J."/>
            <person name="Glotzer D."/>
            <person name="Gorecki P."/>
            <person name="Heitman J."/>
            <person name="Hesse C."/>
            <person name="Hori C."/>
            <person name="Igarashi K."/>
            <person name="Jurgens J.A."/>
            <person name="Kallen N."/>
            <person name="Kersten P."/>
            <person name="Kohler A."/>
            <person name="Kuees U."/>
            <person name="Kumar T.K.A."/>
            <person name="Kuo A."/>
            <person name="LaButti K."/>
            <person name="Larrondo L.F."/>
            <person name="Lindquist E."/>
            <person name="Ling A."/>
            <person name="Lombard V."/>
            <person name="Lucas S."/>
            <person name="Lundell T."/>
            <person name="Martin R."/>
            <person name="McLaughlin D.J."/>
            <person name="Morgenstern I."/>
            <person name="Morin E."/>
            <person name="Murat C."/>
            <person name="Nagy L.G."/>
            <person name="Nolan M."/>
            <person name="Ohm R.A."/>
            <person name="Patyshakuliyeva A."/>
            <person name="Rokas A."/>
            <person name="Ruiz-Duenas F.J."/>
            <person name="Sabat G."/>
            <person name="Salamov A."/>
            <person name="Samejima M."/>
            <person name="Schmutz J."/>
            <person name="Slot J.C."/>
            <person name="St John F."/>
            <person name="Stenlid J."/>
            <person name="Sun H."/>
            <person name="Sun S."/>
            <person name="Syed K."/>
            <person name="Tsang A."/>
            <person name="Wiebenga A."/>
            <person name="Young D."/>
            <person name="Pisabarro A."/>
            <person name="Eastwood D.C."/>
            <person name="Martin F."/>
            <person name="Cullen D."/>
            <person name="Grigoriev I.V."/>
            <person name="Hibbett D.S."/>
        </authorList>
    </citation>
    <scope>NUCLEOTIDE SEQUENCE [LARGE SCALE GENOMIC DNA]</scope>
    <source>
        <strain evidence="19 20">DJM-731 SS1</strain>
    </source>
</reference>
<keyword evidence="8 14" id="KW-0479">Metal-binding</keyword>
<dbReference type="OrthoDB" id="62560at2759"/>
<dbReference type="HOGENOM" id="CLU_044271_1_0_1"/>
<evidence type="ECO:0000256" key="14">
    <source>
        <dbReference type="PIRNR" id="PIRNR028980"/>
    </source>
</evidence>
<evidence type="ECO:0000256" key="11">
    <source>
        <dbReference type="ARBA" id="ARBA00023134"/>
    </source>
</evidence>
<keyword evidence="11 14" id="KW-0342">GTP-binding</keyword>
<feature type="binding site" evidence="15">
    <location>
        <begin position="29"/>
        <end position="34"/>
    </location>
    <ligand>
        <name>GTP</name>
        <dbReference type="ChEBI" id="CHEBI:37565"/>
    </ligand>
</feature>
<dbReference type="PANTHER" id="PTHR12729:SF6">
    <property type="entry name" value="TRNA(HIS) GUANYLYLTRANSFERASE-RELATED"/>
    <property type="match status" value="1"/>
</dbReference>
<evidence type="ECO:0000256" key="6">
    <source>
        <dbReference type="ARBA" id="ARBA00022694"/>
    </source>
</evidence>
<feature type="binding site" evidence="16">
    <location>
        <position position="29"/>
    </location>
    <ligand>
        <name>Mg(2+)</name>
        <dbReference type="ChEBI" id="CHEBI:18420"/>
        <label>1</label>
        <note>catalytic</note>
    </ligand>
</feature>
<comment type="catalytic activity">
    <reaction evidence="13 14">
        <text>a 5'-end ribonucleotide-tRNA(His) + GTP + ATP + H2O = a 5'-end phospho-guanosine-ribonucleotide-tRNA(His) + AMP + 2 diphosphate + H(+)</text>
        <dbReference type="Rhea" id="RHEA:54564"/>
        <dbReference type="Rhea" id="RHEA-COMP:14193"/>
        <dbReference type="Rhea" id="RHEA-COMP:14917"/>
        <dbReference type="ChEBI" id="CHEBI:15377"/>
        <dbReference type="ChEBI" id="CHEBI:15378"/>
        <dbReference type="ChEBI" id="CHEBI:30616"/>
        <dbReference type="ChEBI" id="CHEBI:33019"/>
        <dbReference type="ChEBI" id="CHEBI:37565"/>
        <dbReference type="ChEBI" id="CHEBI:138282"/>
        <dbReference type="ChEBI" id="CHEBI:141847"/>
        <dbReference type="ChEBI" id="CHEBI:456215"/>
        <dbReference type="EC" id="2.7.7.79"/>
    </reaction>
</comment>
<dbReference type="InterPro" id="IPR038469">
    <property type="entry name" value="tRNAHis_GuaTrfase_Thg1_sf"/>
</dbReference>
<dbReference type="InterPro" id="IPR024956">
    <property type="entry name" value="tRNAHis_GuaTrfase_cat"/>
</dbReference>
<evidence type="ECO:0000259" key="17">
    <source>
        <dbReference type="Pfam" id="PF04446"/>
    </source>
</evidence>
<dbReference type="Proteomes" id="UP000030653">
    <property type="component" value="Unassembled WGS sequence"/>
</dbReference>
<comment type="cofactor">
    <cofactor evidence="16">
        <name>Mg(2+)</name>
        <dbReference type="ChEBI" id="CHEBI:18420"/>
    </cofactor>
    <text evidence="16">Binds 2 magnesium ions per subunit.</text>
</comment>
<dbReference type="STRING" id="1858805.M5FY23"/>
<keyword evidence="6 14" id="KW-0819">tRNA processing</keyword>
<evidence type="ECO:0000256" key="13">
    <source>
        <dbReference type="ARBA" id="ARBA00047281"/>
    </source>
</evidence>
<feature type="binding site" evidence="16">
    <location>
        <position position="76"/>
    </location>
    <ligand>
        <name>Mg(2+)</name>
        <dbReference type="ChEBI" id="CHEBI:18420"/>
        <label>1</label>
        <note>catalytic</note>
    </ligand>
</feature>
<protein>
    <recommendedName>
        <fullName evidence="4 14">tRNA(His) guanylyltransferase</fullName>
        <ecNumber evidence="3 14">2.7.7.79</ecNumber>
    </recommendedName>
    <alternativeName>
        <fullName evidence="12 14">tRNA-histidine guanylyltransferase</fullName>
    </alternativeName>
</protein>
<feature type="domain" description="Thg1 C-terminal" evidence="18">
    <location>
        <begin position="138"/>
        <end position="221"/>
    </location>
</feature>
<keyword evidence="10 14" id="KW-0460">Magnesium</keyword>
<evidence type="ECO:0000313" key="20">
    <source>
        <dbReference type="Proteomes" id="UP000030653"/>
    </source>
</evidence>
<dbReference type="GO" id="GO:0008193">
    <property type="term" value="F:tRNA guanylyltransferase activity"/>
    <property type="evidence" value="ECO:0007669"/>
    <property type="project" value="UniProtKB-UniRule"/>
</dbReference>
<proteinExistence type="inferred from homology"/>
<dbReference type="GO" id="GO:0000287">
    <property type="term" value="F:magnesium ion binding"/>
    <property type="evidence" value="ECO:0007669"/>
    <property type="project" value="UniProtKB-UniRule"/>
</dbReference>
<dbReference type="PIRSF" id="PIRSF028980">
    <property type="entry name" value="tRNAHis_guanylyltransferase"/>
    <property type="match status" value="1"/>
</dbReference>
<accession>M5FY23</accession>
<evidence type="ECO:0000256" key="2">
    <source>
        <dbReference type="ARBA" id="ARBA00010113"/>
    </source>
</evidence>
<dbReference type="RefSeq" id="XP_040628336.1">
    <property type="nucleotide sequence ID" value="XM_040775145.1"/>
</dbReference>
<gene>
    <name evidence="19" type="ORF">DACRYDRAFT_53003</name>
</gene>
<evidence type="ECO:0000256" key="10">
    <source>
        <dbReference type="ARBA" id="ARBA00022842"/>
    </source>
</evidence>
<dbReference type="InterPro" id="IPR007537">
    <property type="entry name" value="tRNAHis_GuaTrfase_Thg1"/>
</dbReference>
<evidence type="ECO:0000313" key="19">
    <source>
        <dbReference type="EMBL" id="EJU01439.1"/>
    </source>
</evidence>
<feature type="binding site" evidence="16">
    <location>
        <position position="29"/>
    </location>
    <ligand>
        <name>Mg(2+)</name>
        <dbReference type="ChEBI" id="CHEBI:18420"/>
        <label>2</label>
        <note>catalytic</note>
    </ligand>
</feature>
<dbReference type="OMA" id="WKQHTEI"/>
<evidence type="ECO:0000256" key="1">
    <source>
        <dbReference type="ARBA" id="ARBA00002939"/>
    </source>
</evidence>
<evidence type="ECO:0000256" key="16">
    <source>
        <dbReference type="PIRSR" id="PIRSR028980-2"/>
    </source>
</evidence>
<evidence type="ECO:0000256" key="3">
    <source>
        <dbReference type="ARBA" id="ARBA00012511"/>
    </source>
</evidence>
<feature type="domain" description="tRNAHis guanylyltransferase catalytic" evidence="17">
    <location>
        <begin position="7"/>
        <end position="135"/>
    </location>
</feature>
<dbReference type="AlphaFoldDB" id="M5FY23"/>
<feature type="binding site" evidence="16">
    <location>
        <position position="76"/>
    </location>
    <ligand>
        <name>Mg(2+)</name>
        <dbReference type="ChEBI" id="CHEBI:18420"/>
        <label>2</label>
        <note>catalytic</note>
    </ligand>
</feature>
<comment type="function">
    <text evidence="1 14">Adds a GMP to the 5'-end of tRNA(His) after transcription and RNase P cleavage.</text>
</comment>
<dbReference type="FunFam" id="3.30.70.3000:FF:000001">
    <property type="entry name" value="tRNA(His) guanylyltransferase"/>
    <property type="match status" value="1"/>
</dbReference>
<evidence type="ECO:0000256" key="4">
    <source>
        <dbReference type="ARBA" id="ARBA00015443"/>
    </source>
</evidence>
<dbReference type="PANTHER" id="PTHR12729">
    <property type="entry name" value="TRNA(HIS) GUANYLYLTRANSFERASE-RELATED"/>
    <property type="match status" value="1"/>
</dbReference>
<dbReference type="EMBL" id="JH795864">
    <property type="protein sequence ID" value="EJU01439.1"/>
    <property type="molecule type" value="Genomic_DNA"/>
</dbReference>
<evidence type="ECO:0000256" key="8">
    <source>
        <dbReference type="ARBA" id="ARBA00022723"/>
    </source>
</evidence>
<feature type="binding site" evidence="16">
    <location>
        <position position="30"/>
    </location>
    <ligand>
        <name>Mg(2+)</name>
        <dbReference type="ChEBI" id="CHEBI:18420"/>
        <label>1</label>
        <note>catalytic</note>
    </ligand>
</feature>
<feature type="binding site" evidence="15">
    <location>
        <begin position="75"/>
        <end position="76"/>
    </location>
    <ligand>
        <name>GTP</name>
        <dbReference type="ChEBI" id="CHEBI:37565"/>
    </ligand>
</feature>
<dbReference type="GO" id="GO:0005525">
    <property type="term" value="F:GTP binding"/>
    <property type="evidence" value="ECO:0007669"/>
    <property type="project" value="UniProtKB-UniRule"/>
</dbReference>
<evidence type="ECO:0000256" key="9">
    <source>
        <dbReference type="ARBA" id="ARBA00022741"/>
    </source>
</evidence>
<keyword evidence="20" id="KW-1185">Reference proteome</keyword>
<dbReference type="EC" id="2.7.7.79" evidence="3 14"/>
<evidence type="ECO:0000256" key="5">
    <source>
        <dbReference type="ARBA" id="ARBA00022679"/>
    </source>
</evidence>